<evidence type="ECO:0000313" key="3">
    <source>
        <dbReference type="Proteomes" id="UP001595722"/>
    </source>
</evidence>
<accession>A0ABV7VPV6</accession>
<evidence type="ECO:0000313" key="2">
    <source>
        <dbReference type="EMBL" id="MFC3679315.1"/>
    </source>
</evidence>
<evidence type="ECO:0000256" key="1">
    <source>
        <dbReference type="ARBA" id="ARBA00010333"/>
    </source>
</evidence>
<dbReference type="PANTHER" id="PTHR35936:SF25">
    <property type="entry name" value="ABC TRANSPORTER SUBSTRATE-BINDING PROTEIN"/>
    <property type="match status" value="1"/>
</dbReference>
<dbReference type="PANTHER" id="PTHR35936">
    <property type="entry name" value="MEMBRANE-BOUND LYTIC MUREIN TRANSGLYCOSYLASE F"/>
    <property type="match status" value="1"/>
</dbReference>
<reference evidence="3" key="1">
    <citation type="journal article" date="2019" name="Int. J. Syst. Evol. Microbiol.">
        <title>The Global Catalogue of Microorganisms (GCM) 10K type strain sequencing project: providing services to taxonomists for standard genome sequencing and annotation.</title>
        <authorList>
            <consortium name="The Broad Institute Genomics Platform"/>
            <consortium name="The Broad Institute Genome Sequencing Center for Infectious Disease"/>
            <person name="Wu L."/>
            <person name="Ma J."/>
        </authorList>
    </citation>
    <scope>NUCLEOTIDE SEQUENCE [LARGE SCALE GENOMIC DNA]</scope>
    <source>
        <strain evidence="3">KCTC 42424</strain>
    </source>
</reference>
<sequence>MIRLLLLLVWPLTLLADQTITLGSGISMPPYVIADKDRGIVVDVFRAALAEENIQVVLRYGDNDKVLQAFMDKSVDAVFVGKAEQFPAAYFSALPLIVFHNQAITLRADNYTIDTVEALQPYRLGAFRLATKLMPEPYPEVAAAITDYREYTLQVEQVQDLFRRERQVLVMDRTIFRYFLSQLRRQNPASELYRQEQQYHDIFARSQYYAVFHSEMLRDSFDRGFQKIRDNGRYERILTVYQALLSDYLFR</sequence>
<name>A0ABV7VPV6_9GAMM</name>
<dbReference type="RefSeq" id="WP_376864971.1">
    <property type="nucleotide sequence ID" value="NZ_JBHRYB010000003.1"/>
</dbReference>
<protein>
    <submittedName>
        <fullName evidence="2">Substrate-binding periplasmic protein</fullName>
    </submittedName>
</protein>
<organism evidence="2 3">
    <name type="scientific">Bacterioplanoides pacificum</name>
    <dbReference type="NCBI Taxonomy" id="1171596"/>
    <lineage>
        <taxon>Bacteria</taxon>
        <taxon>Pseudomonadati</taxon>
        <taxon>Pseudomonadota</taxon>
        <taxon>Gammaproteobacteria</taxon>
        <taxon>Oceanospirillales</taxon>
        <taxon>Oceanospirillaceae</taxon>
        <taxon>Bacterioplanoides</taxon>
    </lineage>
</organism>
<dbReference type="SUPFAM" id="SSF53850">
    <property type="entry name" value="Periplasmic binding protein-like II"/>
    <property type="match status" value="1"/>
</dbReference>
<dbReference type="Gene3D" id="3.40.190.10">
    <property type="entry name" value="Periplasmic binding protein-like II"/>
    <property type="match status" value="2"/>
</dbReference>
<comment type="similarity">
    <text evidence="1">Belongs to the bacterial solute-binding protein 3 family.</text>
</comment>
<keyword evidence="3" id="KW-1185">Reference proteome</keyword>
<comment type="caution">
    <text evidence="2">The sequence shown here is derived from an EMBL/GenBank/DDBJ whole genome shotgun (WGS) entry which is preliminary data.</text>
</comment>
<dbReference type="EMBL" id="JBHRYB010000003">
    <property type="protein sequence ID" value="MFC3679315.1"/>
    <property type="molecule type" value="Genomic_DNA"/>
</dbReference>
<proteinExistence type="inferred from homology"/>
<gene>
    <name evidence="2" type="ORF">ACFOMG_04215</name>
</gene>
<dbReference type="Proteomes" id="UP001595722">
    <property type="component" value="Unassembled WGS sequence"/>
</dbReference>